<dbReference type="SUPFAM" id="SSF51391">
    <property type="entry name" value="Thiamin phosphate synthase"/>
    <property type="match status" value="1"/>
</dbReference>
<keyword evidence="7 17" id="KW-0378">Hydrolase</keyword>
<evidence type="ECO:0000256" key="7">
    <source>
        <dbReference type="ARBA" id="ARBA00022801"/>
    </source>
</evidence>
<dbReference type="GO" id="GO:0044716">
    <property type="term" value="F:8-oxo-GDP phosphatase activity"/>
    <property type="evidence" value="ECO:0007669"/>
    <property type="project" value="TreeGrafter"/>
</dbReference>
<evidence type="ECO:0000256" key="2">
    <source>
        <dbReference type="ARBA" id="ARBA00005582"/>
    </source>
</evidence>
<dbReference type="Pfam" id="PF02581">
    <property type="entry name" value="TMP-TENI"/>
    <property type="match status" value="1"/>
</dbReference>
<keyword evidence="6" id="KW-0227">DNA damage</keyword>
<comment type="similarity">
    <text evidence="2 17">Belongs to the Nudix hydrolase family.</text>
</comment>
<evidence type="ECO:0000256" key="4">
    <source>
        <dbReference type="ARBA" id="ARBA00022705"/>
    </source>
</evidence>
<name>A0A368L1V7_9BURK</name>
<evidence type="ECO:0000313" key="20">
    <source>
        <dbReference type="Proteomes" id="UP000252357"/>
    </source>
</evidence>
<evidence type="ECO:0000256" key="14">
    <source>
        <dbReference type="ARBA" id="ARBA00041592"/>
    </source>
</evidence>
<dbReference type="GO" id="GO:0044715">
    <property type="term" value="F:8-oxo-dGDP phosphatase activity"/>
    <property type="evidence" value="ECO:0007669"/>
    <property type="project" value="TreeGrafter"/>
</dbReference>
<dbReference type="GO" id="GO:0046872">
    <property type="term" value="F:metal ion binding"/>
    <property type="evidence" value="ECO:0007669"/>
    <property type="project" value="UniProtKB-KW"/>
</dbReference>
<dbReference type="PANTHER" id="PTHR47707">
    <property type="entry name" value="8-OXO-DGTP DIPHOSPHATASE"/>
    <property type="match status" value="1"/>
</dbReference>
<dbReference type="GO" id="GO:0006260">
    <property type="term" value="P:DNA replication"/>
    <property type="evidence" value="ECO:0007669"/>
    <property type="project" value="UniProtKB-KW"/>
</dbReference>
<dbReference type="Gene3D" id="3.90.79.10">
    <property type="entry name" value="Nucleoside Triphosphate Pyrophosphohydrolase"/>
    <property type="match status" value="1"/>
</dbReference>
<evidence type="ECO:0000256" key="12">
    <source>
        <dbReference type="ARBA" id="ARBA00038905"/>
    </source>
</evidence>
<dbReference type="InterPro" id="IPR000086">
    <property type="entry name" value="NUDIX_hydrolase_dom"/>
</dbReference>
<evidence type="ECO:0000256" key="3">
    <source>
        <dbReference type="ARBA" id="ARBA00022457"/>
    </source>
</evidence>
<evidence type="ECO:0000256" key="6">
    <source>
        <dbReference type="ARBA" id="ARBA00022763"/>
    </source>
</evidence>
<dbReference type="EMBL" id="QPGB01000003">
    <property type="protein sequence ID" value="RCS57544.1"/>
    <property type="molecule type" value="Genomic_DNA"/>
</dbReference>
<dbReference type="Gene3D" id="3.20.20.70">
    <property type="entry name" value="Aldolase class I"/>
    <property type="match status" value="1"/>
</dbReference>
<keyword evidence="5" id="KW-0479">Metal-binding</keyword>
<evidence type="ECO:0000259" key="18">
    <source>
        <dbReference type="PROSITE" id="PS51462"/>
    </source>
</evidence>
<dbReference type="PRINTS" id="PR00502">
    <property type="entry name" value="NUDIXFAMILY"/>
</dbReference>
<keyword evidence="9" id="KW-0234">DNA repair</keyword>
<dbReference type="EC" id="3.6.1.55" evidence="12"/>
<dbReference type="InterPro" id="IPR020084">
    <property type="entry name" value="NUDIX_hydrolase_CS"/>
</dbReference>
<evidence type="ECO:0000256" key="5">
    <source>
        <dbReference type="ARBA" id="ARBA00022723"/>
    </source>
</evidence>
<proteinExistence type="inferred from homology"/>
<dbReference type="Pfam" id="PF00293">
    <property type="entry name" value="NUDIX"/>
    <property type="match status" value="1"/>
</dbReference>
<dbReference type="CDD" id="cd00564">
    <property type="entry name" value="TMP_TenI"/>
    <property type="match status" value="1"/>
</dbReference>
<organism evidence="19 20">
    <name type="scientific">Parvibium lacunae</name>
    <dbReference type="NCBI Taxonomy" id="1888893"/>
    <lineage>
        <taxon>Bacteria</taxon>
        <taxon>Pseudomonadati</taxon>
        <taxon>Pseudomonadota</taxon>
        <taxon>Betaproteobacteria</taxon>
        <taxon>Burkholderiales</taxon>
        <taxon>Alcaligenaceae</taxon>
        <taxon>Parvibium</taxon>
    </lineage>
</organism>
<dbReference type="AlphaFoldDB" id="A0A368L1V7"/>
<dbReference type="InterPro" id="IPR036206">
    <property type="entry name" value="ThiamineP_synth_sf"/>
</dbReference>
<dbReference type="InterPro" id="IPR020476">
    <property type="entry name" value="Nudix_hydrolase"/>
</dbReference>
<dbReference type="GO" id="GO:0006281">
    <property type="term" value="P:DNA repair"/>
    <property type="evidence" value="ECO:0007669"/>
    <property type="project" value="UniProtKB-KW"/>
</dbReference>
<evidence type="ECO:0000256" key="15">
    <source>
        <dbReference type="ARBA" id="ARBA00041979"/>
    </source>
</evidence>
<comment type="catalytic activity">
    <reaction evidence="10">
        <text>8-oxo-dGTP + H2O = 8-oxo-dGMP + diphosphate + H(+)</text>
        <dbReference type="Rhea" id="RHEA:31575"/>
        <dbReference type="ChEBI" id="CHEBI:15377"/>
        <dbReference type="ChEBI" id="CHEBI:15378"/>
        <dbReference type="ChEBI" id="CHEBI:33019"/>
        <dbReference type="ChEBI" id="CHEBI:63224"/>
        <dbReference type="ChEBI" id="CHEBI:77896"/>
        <dbReference type="EC" id="3.6.1.55"/>
    </reaction>
</comment>
<dbReference type="GO" id="GO:0035539">
    <property type="term" value="F:8-oxo-7,8-dihydrodeoxyguanosine triphosphate pyrophosphatase activity"/>
    <property type="evidence" value="ECO:0007669"/>
    <property type="project" value="UniProtKB-EC"/>
</dbReference>
<evidence type="ECO:0000256" key="1">
    <source>
        <dbReference type="ARBA" id="ARBA00001946"/>
    </source>
</evidence>
<dbReference type="GO" id="GO:0009228">
    <property type="term" value="P:thiamine biosynthetic process"/>
    <property type="evidence" value="ECO:0007669"/>
    <property type="project" value="UniProtKB-KW"/>
</dbReference>
<comment type="caution">
    <text evidence="19">The sequence shown here is derived from an EMBL/GenBank/DDBJ whole genome shotgun (WGS) entry which is preliminary data.</text>
</comment>
<evidence type="ECO:0000256" key="8">
    <source>
        <dbReference type="ARBA" id="ARBA00022842"/>
    </source>
</evidence>
<evidence type="ECO:0000313" key="19">
    <source>
        <dbReference type="EMBL" id="RCS57544.1"/>
    </source>
</evidence>
<sequence>MTDVMSKTMINIKDVAVAIVFNQQGQFLLGQRPEGKPYAGYWEFPGGKLEAGESVWQALCRELDEELGIQPQTGTPWVTRVYTYPHATVRLHFWRVTAFAGEPRGREGQAFTWTCMQPTAVDAFAGLPQPLLPASLPVLRWLALPRYVVLSHAAAWGVQPFLQACEARFQQTACPWLLLREPALAEADLFELYDGLRALCEAYQVPLSVSSRHVNLLATRQVNSPLHYTARDVAALGAELTPRTDADAMCIWRGASCHTAAELAQLADWDVDYAFLGNVQATASHPGQTGMGWATWQTEVTGCPVPTYAIGGMTLGDLPQALAAGGQGVALQRGYWEA</sequence>
<dbReference type="InterPro" id="IPR013785">
    <property type="entry name" value="Aldolase_TIM"/>
</dbReference>
<evidence type="ECO:0000256" key="17">
    <source>
        <dbReference type="RuleBase" id="RU003476"/>
    </source>
</evidence>
<keyword evidence="4" id="KW-0235">DNA replication</keyword>
<evidence type="ECO:0000256" key="13">
    <source>
        <dbReference type="ARBA" id="ARBA00040794"/>
    </source>
</evidence>
<evidence type="ECO:0000256" key="9">
    <source>
        <dbReference type="ARBA" id="ARBA00023204"/>
    </source>
</evidence>
<evidence type="ECO:0000256" key="10">
    <source>
        <dbReference type="ARBA" id="ARBA00035861"/>
    </source>
</evidence>
<dbReference type="InterPro" id="IPR015797">
    <property type="entry name" value="NUDIX_hydrolase-like_dom_sf"/>
</dbReference>
<dbReference type="PROSITE" id="PS51462">
    <property type="entry name" value="NUDIX"/>
    <property type="match status" value="1"/>
</dbReference>
<dbReference type="InterPro" id="IPR022998">
    <property type="entry name" value="ThiamineP_synth_TenI"/>
</dbReference>
<dbReference type="PANTHER" id="PTHR47707:SF1">
    <property type="entry name" value="NUDIX HYDROLASE FAMILY PROTEIN"/>
    <property type="match status" value="1"/>
</dbReference>
<evidence type="ECO:0000256" key="16">
    <source>
        <dbReference type="ARBA" id="ARBA00042798"/>
    </source>
</evidence>
<dbReference type="Proteomes" id="UP000252357">
    <property type="component" value="Unassembled WGS sequence"/>
</dbReference>
<feature type="domain" description="Nudix hydrolase" evidence="18">
    <location>
        <begin position="11"/>
        <end position="164"/>
    </location>
</feature>
<evidence type="ECO:0000256" key="11">
    <source>
        <dbReference type="ARBA" id="ARBA00036904"/>
    </source>
</evidence>
<gene>
    <name evidence="19" type="ORF">DU000_08870</name>
</gene>
<dbReference type="InterPro" id="IPR047127">
    <property type="entry name" value="MutT-like"/>
</dbReference>
<keyword evidence="20" id="KW-1185">Reference proteome</keyword>
<keyword evidence="3" id="KW-0515">Mutator protein</keyword>
<comment type="cofactor">
    <cofactor evidence="1">
        <name>Mg(2+)</name>
        <dbReference type="ChEBI" id="CHEBI:18420"/>
    </cofactor>
</comment>
<dbReference type="SUPFAM" id="SSF55811">
    <property type="entry name" value="Nudix"/>
    <property type="match status" value="1"/>
</dbReference>
<keyword evidence="8" id="KW-0460">Magnesium</keyword>
<protein>
    <recommendedName>
        <fullName evidence="13">8-oxo-dGTP diphosphatase</fullName>
        <ecNumber evidence="12">3.6.1.55</ecNumber>
    </recommendedName>
    <alternativeName>
        <fullName evidence="16">7,8-dihydro-8-oxoguanine-triphosphatase</fullName>
    </alternativeName>
    <alternativeName>
        <fullName evidence="15">Mutator protein MutT</fullName>
    </alternativeName>
    <alternativeName>
        <fullName evidence="14">dGTP pyrophosphohydrolase</fullName>
    </alternativeName>
</protein>
<dbReference type="PROSITE" id="PS00893">
    <property type="entry name" value="NUDIX_BOX"/>
    <property type="match status" value="1"/>
</dbReference>
<reference evidence="19 20" key="1">
    <citation type="journal article" date="2018" name="Int. J. Syst. Evol. Microbiol.">
        <title>Parvibium lacunae gen. nov., sp. nov., a new member of the family Alcaligenaceae isolated from a freshwater pond.</title>
        <authorList>
            <person name="Chen W.M."/>
            <person name="Xie P.B."/>
            <person name="Hsu M.Y."/>
            <person name="Sheu S.Y."/>
        </authorList>
    </citation>
    <scope>NUCLEOTIDE SEQUENCE [LARGE SCALE GENOMIC DNA]</scope>
    <source>
        <strain evidence="19 20">KMB9</strain>
    </source>
</reference>
<comment type="catalytic activity">
    <reaction evidence="11">
        <text>8-oxo-GTP + H2O = 8-oxo-GMP + diphosphate + H(+)</text>
        <dbReference type="Rhea" id="RHEA:67616"/>
        <dbReference type="ChEBI" id="CHEBI:15377"/>
        <dbReference type="ChEBI" id="CHEBI:15378"/>
        <dbReference type="ChEBI" id="CHEBI:33019"/>
        <dbReference type="ChEBI" id="CHEBI:143553"/>
        <dbReference type="ChEBI" id="CHEBI:145694"/>
    </reaction>
</comment>
<dbReference type="GO" id="GO:0008413">
    <property type="term" value="F:8-oxo-7,8-dihydroguanosine triphosphate pyrophosphatase activity"/>
    <property type="evidence" value="ECO:0007669"/>
    <property type="project" value="TreeGrafter"/>
</dbReference>
<accession>A0A368L1V7</accession>
<dbReference type="NCBIfam" id="NF006530">
    <property type="entry name" value="PRK08999.1"/>
    <property type="match status" value="1"/>
</dbReference>
<dbReference type="CDD" id="cd03425">
    <property type="entry name" value="NUDIX_MutT_NudA_like"/>
    <property type="match status" value="1"/>
</dbReference>